<protein>
    <submittedName>
        <fullName evidence="1">Uncharacterized protein</fullName>
    </submittedName>
</protein>
<proteinExistence type="predicted"/>
<accession>A0A285NDH7</accession>
<evidence type="ECO:0000313" key="2">
    <source>
        <dbReference type="Proteomes" id="UP000219439"/>
    </source>
</evidence>
<dbReference type="EMBL" id="OBEL01000001">
    <property type="protein sequence ID" value="SNZ07574.1"/>
    <property type="molecule type" value="Genomic_DNA"/>
</dbReference>
<dbReference type="Proteomes" id="UP000219439">
    <property type="component" value="Unassembled WGS sequence"/>
</dbReference>
<name>A0A285NDH7_9HYPH</name>
<evidence type="ECO:0000313" key="1">
    <source>
        <dbReference type="EMBL" id="SNZ07574.1"/>
    </source>
</evidence>
<sequence>MTCAAHLKAASSVLLTQILLISMLVLGGLPQGVMEVSDSDGVRIVICTGNGPLDLWQQLDGTVSEQMPEQEQSERSHDCINVLVANTGVQSLQDLVWGSVEFSRYRLPIASRQVAGLIYQTPQQPRAPPIFS</sequence>
<gene>
    <name evidence="1" type="ORF">SAMN06265368_1106</name>
</gene>
<keyword evidence="2" id="KW-1185">Reference proteome</keyword>
<dbReference type="RefSeq" id="WP_097152341.1">
    <property type="nucleotide sequence ID" value="NZ_OBEL01000001.1"/>
</dbReference>
<dbReference type="OrthoDB" id="7876907at2"/>
<organism evidence="1 2">
    <name type="scientific">Cohaesibacter gelatinilyticus</name>
    <dbReference type="NCBI Taxonomy" id="372072"/>
    <lineage>
        <taxon>Bacteria</taxon>
        <taxon>Pseudomonadati</taxon>
        <taxon>Pseudomonadota</taxon>
        <taxon>Alphaproteobacteria</taxon>
        <taxon>Hyphomicrobiales</taxon>
        <taxon>Cohaesibacteraceae</taxon>
    </lineage>
</organism>
<reference evidence="1 2" key="1">
    <citation type="submission" date="2017-09" db="EMBL/GenBank/DDBJ databases">
        <authorList>
            <person name="Ehlers B."/>
            <person name="Leendertz F.H."/>
        </authorList>
    </citation>
    <scope>NUCLEOTIDE SEQUENCE [LARGE SCALE GENOMIC DNA]</scope>
    <source>
        <strain evidence="1 2">DSM 18289</strain>
    </source>
</reference>
<dbReference type="AlphaFoldDB" id="A0A285NDH7"/>